<dbReference type="FunFam" id="2.20.28.30:FF:000003">
    <property type="entry name" value="DNA-directed RNA polymerases I, II, and III subunit RPABC4"/>
    <property type="match status" value="1"/>
</dbReference>
<reference evidence="6 7" key="1">
    <citation type="submission" date="2019-09" db="EMBL/GenBank/DDBJ databases">
        <authorList>
            <person name="Brejova B."/>
        </authorList>
    </citation>
    <scope>NUCLEOTIDE SEQUENCE [LARGE SCALE GENOMIC DNA]</scope>
</reference>
<evidence type="ECO:0000256" key="2">
    <source>
        <dbReference type="ARBA" id="ARBA00022723"/>
    </source>
</evidence>
<gene>
    <name evidence="6" type="ORF">SAPINGB_P004899</name>
</gene>
<dbReference type="InterPro" id="IPR039747">
    <property type="entry name" value="RPABC4"/>
</dbReference>
<keyword evidence="3" id="KW-0862">Zinc</keyword>
<dbReference type="GO" id="GO:0008270">
    <property type="term" value="F:zinc ion binding"/>
    <property type="evidence" value="ECO:0007669"/>
    <property type="project" value="InterPro"/>
</dbReference>
<comment type="similarity">
    <text evidence="5">Belongs to the archaeal Rpo12/eukaryotic RPC10 RNA polymerase subunit family.</text>
</comment>
<dbReference type="Proteomes" id="UP000398389">
    <property type="component" value="Unassembled WGS sequence"/>
</dbReference>
<keyword evidence="2" id="KW-0479">Metal-binding</keyword>
<dbReference type="GO" id="GO:0003677">
    <property type="term" value="F:DNA binding"/>
    <property type="evidence" value="ECO:0007669"/>
    <property type="project" value="InterPro"/>
</dbReference>
<dbReference type="GO" id="GO:0003899">
    <property type="term" value="F:DNA-directed RNA polymerase activity"/>
    <property type="evidence" value="ECO:0007669"/>
    <property type="project" value="InterPro"/>
</dbReference>
<accession>A0A5E8C378</accession>
<dbReference type="GO" id="GO:0005666">
    <property type="term" value="C:RNA polymerase III complex"/>
    <property type="evidence" value="ECO:0007669"/>
    <property type="project" value="TreeGrafter"/>
</dbReference>
<dbReference type="InterPro" id="IPR006591">
    <property type="entry name" value="RNAP_P/RPABC4"/>
</dbReference>
<dbReference type="PANTHER" id="PTHR12056">
    <property type="entry name" value="DNA-DIRECTED RNA POLYMERASES I, II, AND III"/>
    <property type="match status" value="1"/>
</dbReference>
<evidence type="ECO:0000256" key="3">
    <source>
        <dbReference type="ARBA" id="ARBA00022833"/>
    </source>
</evidence>
<dbReference type="GeneID" id="43583714"/>
<dbReference type="Pfam" id="PF03604">
    <property type="entry name" value="Zn_ribbon_RPAB4"/>
    <property type="match status" value="1"/>
</dbReference>
<dbReference type="InterPro" id="IPR029040">
    <property type="entry name" value="RPABC4/Spt4"/>
</dbReference>
<dbReference type="AlphaFoldDB" id="A0A5E8C378"/>
<dbReference type="GO" id="GO:0005665">
    <property type="term" value="C:RNA polymerase II, core complex"/>
    <property type="evidence" value="ECO:0007669"/>
    <property type="project" value="TreeGrafter"/>
</dbReference>
<keyword evidence="7" id="KW-1185">Reference proteome</keyword>
<evidence type="ECO:0000313" key="7">
    <source>
        <dbReference type="Proteomes" id="UP000398389"/>
    </source>
</evidence>
<dbReference type="RefSeq" id="XP_031855505.1">
    <property type="nucleotide sequence ID" value="XM_031999614.1"/>
</dbReference>
<name>A0A5E8C378_9ASCO</name>
<comment type="subcellular location">
    <subcellularLocation>
        <location evidence="1">Nucleus</location>
    </subcellularLocation>
</comment>
<dbReference type="GO" id="GO:0005736">
    <property type="term" value="C:RNA polymerase I complex"/>
    <property type="evidence" value="ECO:0007669"/>
    <property type="project" value="TreeGrafter"/>
</dbReference>
<dbReference type="SMART" id="SM00659">
    <property type="entry name" value="RPOLCX"/>
    <property type="match status" value="1"/>
</dbReference>
<evidence type="ECO:0000256" key="5">
    <source>
        <dbReference type="ARBA" id="ARBA00025770"/>
    </source>
</evidence>
<keyword evidence="4" id="KW-0539">Nucleus</keyword>
<evidence type="ECO:0000256" key="1">
    <source>
        <dbReference type="ARBA" id="ARBA00004123"/>
    </source>
</evidence>
<dbReference type="OrthoDB" id="5585087at2759"/>
<dbReference type="GO" id="GO:0006351">
    <property type="term" value="P:DNA-templated transcription"/>
    <property type="evidence" value="ECO:0007669"/>
    <property type="project" value="InterPro"/>
</dbReference>
<dbReference type="EMBL" id="CABVLU010000004">
    <property type="protein sequence ID" value="VVT56218.1"/>
    <property type="molecule type" value="Genomic_DNA"/>
</dbReference>
<protein>
    <submittedName>
        <fullName evidence="6">Uncharacterized protein</fullName>
    </submittedName>
</protein>
<proteinExistence type="inferred from homology"/>
<sequence>MSKERFIPPTSQASLSAAISGTTVTRSLGVNYVCANCHMRVTLGKGEPVRCKDCGHRVLYKERTRRMIQFEAR</sequence>
<dbReference type="Gene3D" id="2.20.28.30">
    <property type="entry name" value="RNA polymerase ii, chain L"/>
    <property type="match status" value="1"/>
</dbReference>
<organism evidence="6 7">
    <name type="scientific">Magnusiomyces paraingens</name>
    <dbReference type="NCBI Taxonomy" id="2606893"/>
    <lineage>
        <taxon>Eukaryota</taxon>
        <taxon>Fungi</taxon>
        <taxon>Dikarya</taxon>
        <taxon>Ascomycota</taxon>
        <taxon>Saccharomycotina</taxon>
        <taxon>Dipodascomycetes</taxon>
        <taxon>Dipodascales</taxon>
        <taxon>Dipodascaceae</taxon>
        <taxon>Magnusiomyces</taxon>
    </lineage>
</organism>
<dbReference type="SUPFAM" id="SSF63393">
    <property type="entry name" value="RNA polymerase subunits"/>
    <property type="match status" value="1"/>
</dbReference>
<evidence type="ECO:0000313" key="6">
    <source>
        <dbReference type="EMBL" id="VVT56218.1"/>
    </source>
</evidence>
<dbReference type="PANTHER" id="PTHR12056:SF2">
    <property type="entry name" value="GEO11084P1"/>
    <property type="match status" value="1"/>
</dbReference>
<evidence type="ECO:0000256" key="4">
    <source>
        <dbReference type="ARBA" id="ARBA00023242"/>
    </source>
</evidence>